<evidence type="ECO:0000256" key="3">
    <source>
        <dbReference type="SAM" id="SignalP"/>
    </source>
</evidence>
<keyword evidence="5" id="KW-1185">Reference proteome</keyword>
<sequence>MARLSGLLILLVALSLLVYGESASASNPHPHRGKVQPFKAGDPKVKLNAKAESLLASGKPYQTQIKNGNKGRGLVVQDINAPSDVVWGRILDLDNYSKFVPRTTISENYKVKGSNPQIIHTRMALSVVVTKMEFFIRHQYYPGKNSLIWTLDYDRNSDIDDSCGFWYVVPHPSNPSASRVFYSVEVSMFDWVPGIVMDILSKKALTEATGWVKKESEKKARAMGLEVGGGDTKQDKKKKDKKKKDKKKGKGKKKVDDEDLPPPPPPGPDDATLARRWFGVFAILGLVALNIFLFFENMSGGKKKD</sequence>
<dbReference type="InterPro" id="IPR023393">
    <property type="entry name" value="START-like_dom_sf"/>
</dbReference>
<reference evidence="5" key="1">
    <citation type="journal article" date="2023" name="Commun. Biol.">
        <title>Genome analysis of Parmales, the sister group of diatoms, reveals the evolutionary specialization of diatoms from phago-mixotrophs to photoautotrophs.</title>
        <authorList>
            <person name="Ban H."/>
            <person name="Sato S."/>
            <person name="Yoshikawa S."/>
            <person name="Yamada K."/>
            <person name="Nakamura Y."/>
            <person name="Ichinomiya M."/>
            <person name="Sato N."/>
            <person name="Blanc-Mathieu R."/>
            <person name="Endo H."/>
            <person name="Kuwata A."/>
            <person name="Ogata H."/>
        </authorList>
    </citation>
    <scope>NUCLEOTIDE SEQUENCE [LARGE SCALE GENOMIC DNA]</scope>
    <source>
        <strain evidence="5">NIES 3701</strain>
    </source>
</reference>
<organism evidence="4 5">
    <name type="scientific">Triparma strigata</name>
    <dbReference type="NCBI Taxonomy" id="1606541"/>
    <lineage>
        <taxon>Eukaryota</taxon>
        <taxon>Sar</taxon>
        <taxon>Stramenopiles</taxon>
        <taxon>Ochrophyta</taxon>
        <taxon>Bolidophyceae</taxon>
        <taxon>Parmales</taxon>
        <taxon>Triparmaceae</taxon>
        <taxon>Triparma</taxon>
    </lineage>
</organism>
<dbReference type="SUPFAM" id="SSF55961">
    <property type="entry name" value="Bet v1-like"/>
    <property type="match status" value="1"/>
</dbReference>
<keyword evidence="3" id="KW-0732">Signal</keyword>
<feature type="transmembrane region" description="Helical" evidence="2">
    <location>
        <begin position="277"/>
        <end position="295"/>
    </location>
</feature>
<dbReference type="Proteomes" id="UP001165085">
    <property type="component" value="Unassembled WGS sequence"/>
</dbReference>
<evidence type="ECO:0000256" key="2">
    <source>
        <dbReference type="SAM" id="Phobius"/>
    </source>
</evidence>
<feature type="chain" id="PRO_5040841557" description="Coenzyme Q-binding protein COQ10 START domain-containing protein" evidence="3">
    <location>
        <begin position="26"/>
        <end position="305"/>
    </location>
</feature>
<dbReference type="AlphaFoldDB" id="A0A9W7EY76"/>
<name>A0A9W7EY76_9STRA</name>
<evidence type="ECO:0000256" key="1">
    <source>
        <dbReference type="SAM" id="MobiDB-lite"/>
    </source>
</evidence>
<keyword evidence="2" id="KW-0812">Transmembrane</keyword>
<dbReference type="OrthoDB" id="41924at2759"/>
<dbReference type="EMBL" id="BRXY01000476">
    <property type="protein sequence ID" value="GMH96874.1"/>
    <property type="molecule type" value="Genomic_DNA"/>
</dbReference>
<evidence type="ECO:0000313" key="4">
    <source>
        <dbReference type="EMBL" id="GMH96874.1"/>
    </source>
</evidence>
<proteinExistence type="predicted"/>
<gene>
    <name evidence="4" type="ORF">TrST_g13406</name>
</gene>
<feature type="signal peptide" evidence="3">
    <location>
        <begin position="1"/>
        <end position="25"/>
    </location>
</feature>
<keyword evidence="2" id="KW-1133">Transmembrane helix</keyword>
<feature type="compositionally biased region" description="Basic residues" evidence="1">
    <location>
        <begin position="235"/>
        <end position="253"/>
    </location>
</feature>
<accession>A0A9W7EY76</accession>
<comment type="caution">
    <text evidence="4">The sequence shown here is derived from an EMBL/GenBank/DDBJ whole genome shotgun (WGS) entry which is preliminary data.</text>
</comment>
<keyword evidence="2" id="KW-0472">Membrane</keyword>
<protein>
    <recommendedName>
        <fullName evidence="6">Coenzyme Q-binding protein COQ10 START domain-containing protein</fullName>
    </recommendedName>
</protein>
<evidence type="ECO:0008006" key="6">
    <source>
        <dbReference type="Google" id="ProtNLM"/>
    </source>
</evidence>
<dbReference type="Gene3D" id="3.30.530.20">
    <property type="match status" value="1"/>
</dbReference>
<evidence type="ECO:0000313" key="5">
    <source>
        <dbReference type="Proteomes" id="UP001165085"/>
    </source>
</evidence>
<feature type="region of interest" description="Disordered" evidence="1">
    <location>
        <begin position="222"/>
        <end position="271"/>
    </location>
</feature>